<evidence type="ECO:0000256" key="1">
    <source>
        <dbReference type="ARBA" id="ARBA00006845"/>
    </source>
</evidence>
<organism evidence="3 4">
    <name type="scientific">Pectobacterium parmentieri</name>
    <dbReference type="NCBI Taxonomy" id="1905730"/>
    <lineage>
        <taxon>Bacteria</taxon>
        <taxon>Pseudomonadati</taxon>
        <taxon>Pseudomonadota</taxon>
        <taxon>Gammaproteobacteria</taxon>
        <taxon>Enterobacterales</taxon>
        <taxon>Pectobacteriaceae</taxon>
        <taxon>Pectobacterium</taxon>
    </lineage>
</organism>
<sequence>MMKIGKTVQIDFSHIKTVDQFYTELSNLFGFPGFFGRNVNALIDCLFSLRYPHDEMTKIHITTSEYLLMELNYFSSAPDEIKELLMIAIENVSLKCREKNQKSSIVLLLN</sequence>
<dbReference type="Proteomes" id="UP000269665">
    <property type="component" value="Unassembled WGS sequence"/>
</dbReference>
<comment type="similarity">
    <text evidence="1">Belongs to the barstar family.</text>
</comment>
<protein>
    <submittedName>
        <fullName evidence="3">Barnase inhibitor</fullName>
    </submittedName>
</protein>
<evidence type="ECO:0000313" key="4">
    <source>
        <dbReference type="Proteomes" id="UP000269665"/>
    </source>
</evidence>
<dbReference type="InterPro" id="IPR035905">
    <property type="entry name" value="Barstar-like_sf"/>
</dbReference>
<dbReference type="OrthoDB" id="7575400at2"/>
<dbReference type="Pfam" id="PF01337">
    <property type="entry name" value="Barstar"/>
    <property type="match status" value="1"/>
</dbReference>
<reference evidence="3 4" key="1">
    <citation type="journal article" date="2018" name="BMC Genomics">
        <title>High genomic variability in the plant pathogenic bacterium Pectobacterium parmentieri deciphered from de novo assembled complete genomes.</title>
        <authorList>
            <person name="Zoledowska S."/>
            <person name="Motyka-Pomagruk A."/>
            <person name="Sledz W."/>
            <person name="Mengoni A."/>
            <person name="Lojkowska E."/>
        </authorList>
    </citation>
    <scope>NUCLEOTIDE SEQUENCE [LARGE SCALE GENOMIC DNA]</scope>
    <source>
        <strain evidence="3 4">IFB5626</strain>
    </source>
</reference>
<dbReference type="AlphaFoldDB" id="A0A8B3FLT5"/>
<evidence type="ECO:0000259" key="2">
    <source>
        <dbReference type="Pfam" id="PF01337"/>
    </source>
</evidence>
<dbReference type="EMBL" id="PSZG01000001">
    <property type="protein sequence ID" value="RKO79234.1"/>
    <property type="molecule type" value="Genomic_DNA"/>
</dbReference>
<feature type="domain" description="Barstar (barnase inhibitor)" evidence="2">
    <location>
        <begin position="6"/>
        <end position="67"/>
    </location>
</feature>
<dbReference type="SUPFAM" id="SSF52038">
    <property type="entry name" value="Barstar-related"/>
    <property type="match status" value="1"/>
</dbReference>
<dbReference type="InterPro" id="IPR000468">
    <property type="entry name" value="Barstar"/>
</dbReference>
<comment type="caution">
    <text evidence="3">The sequence shown here is derived from an EMBL/GenBank/DDBJ whole genome shotgun (WGS) entry which is preliminary data.</text>
</comment>
<evidence type="ECO:0000313" key="3">
    <source>
        <dbReference type="EMBL" id="RKO79234.1"/>
    </source>
</evidence>
<name>A0A8B3FLT5_PECPM</name>
<dbReference type="Gene3D" id="3.30.370.10">
    <property type="entry name" value="Barstar-like"/>
    <property type="match status" value="1"/>
</dbReference>
<proteinExistence type="inferred from homology"/>
<accession>A0A8B3FLT5</accession>
<gene>
    <name evidence="3" type="ORF">C5E00_19835</name>
</gene>